<dbReference type="AlphaFoldDB" id="A0A7T4A0X7"/>
<gene>
    <name evidence="3" type="ORF">I6H47_04670</name>
</gene>
<accession>A0A7T4A0X7</accession>
<dbReference type="RefSeq" id="WP_198500271.1">
    <property type="nucleotide sequence ID" value="NZ_CP065989.1"/>
</dbReference>
<dbReference type="InterPro" id="IPR005625">
    <property type="entry name" value="PepSY-ass_TM"/>
</dbReference>
<dbReference type="Proteomes" id="UP000595374">
    <property type="component" value="Chromosome"/>
</dbReference>
<keyword evidence="2" id="KW-1133">Transmembrane helix</keyword>
<evidence type="ECO:0000256" key="2">
    <source>
        <dbReference type="SAM" id="Phobius"/>
    </source>
</evidence>
<dbReference type="EMBL" id="CP065989">
    <property type="protein sequence ID" value="QQB15250.1"/>
    <property type="molecule type" value="Genomic_DNA"/>
</dbReference>
<feature type="region of interest" description="Disordered" evidence="1">
    <location>
        <begin position="269"/>
        <end position="311"/>
    </location>
</feature>
<evidence type="ECO:0000313" key="4">
    <source>
        <dbReference type="Proteomes" id="UP000595374"/>
    </source>
</evidence>
<organism evidence="3 4">
    <name type="scientific">Brevibacterium casei</name>
    <dbReference type="NCBI Taxonomy" id="33889"/>
    <lineage>
        <taxon>Bacteria</taxon>
        <taxon>Bacillati</taxon>
        <taxon>Actinomycetota</taxon>
        <taxon>Actinomycetes</taxon>
        <taxon>Micrococcales</taxon>
        <taxon>Brevibacteriaceae</taxon>
        <taxon>Brevibacterium</taxon>
    </lineage>
</organism>
<keyword evidence="2" id="KW-0812">Transmembrane</keyword>
<evidence type="ECO:0000313" key="3">
    <source>
        <dbReference type="EMBL" id="QQB15250.1"/>
    </source>
</evidence>
<name>A0A7T4A0X7_9MICO</name>
<reference evidence="3 4" key="1">
    <citation type="submission" date="2020-12" db="EMBL/GenBank/DDBJ databases">
        <title>FDA dAtabase for Regulatory Grade micrObial Sequences (FDA-ARGOS): Supporting development and validation of Infectious Disease Dx tests.</title>
        <authorList>
            <person name="Sproer C."/>
            <person name="Gronow S."/>
            <person name="Severitt S."/>
            <person name="Schroder I."/>
            <person name="Tallon L."/>
            <person name="Sadzewicz L."/>
            <person name="Zhao X."/>
            <person name="Boylan J."/>
            <person name="Ott S."/>
            <person name="Bowen H."/>
            <person name="Vavikolanu K."/>
            <person name="Mehta A."/>
            <person name="Aluvathingal J."/>
            <person name="Nadendla S."/>
            <person name="Lowell S."/>
            <person name="Myers T."/>
            <person name="Yan Y."/>
            <person name="Sichtig H."/>
        </authorList>
    </citation>
    <scope>NUCLEOTIDE SEQUENCE [LARGE SCALE GENOMIC DNA]</scope>
    <source>
        <strain evidence="3 4">FDAARGOS_990</strain>
    </source>
</reference>
<dbReference type="PANTHER" id="PTHR34219">
    <property type="entry name" value="IRON-REGULATED INNER MEMBRANE PROTEIN-RELATED"/>
    <property type="match status" value="1"/>
</dbReference>
<keyword evidence="2" id="KW-0472">Membrane</keyword>
<feature type="transmembrane region" description="Helical" evidence="2">
    <location>
        <begin position="181"/>
        <end position="199"/>
    </location>
</feature>
<proteinExistence type="predicted"/>
<feature type="transmembrane region" description="Helical" evidence="2">
    <location>
        <begin position="442"/>
        <end position="461"/>
    </location>
</feature>
<dbReference type="PANTHER" id="PTHR34219:SF1">
    <property type="entry name" value="PEPSY DOMAIN-CONTAINING PROTEIN"/>
    <property type="match status" value="1"/>
</dbReference>
<dbReference type="Pfam" id="PF03929">
    <property type="entry name" value="PepSY_TM"/>
    <property type="match status" value="1"/>
</dbReference>
<feature type="transmembrane region" description="Helical" evidence="2">
    <location>
        <begin position="41"/>
        <end position="63"/>
    </location>
</feature>
<feature type="region of interest" description="Disordered" evidence="1">
    <location>
        <begin position="1"/>
        <end position="26"/>
    </location>
</feature>
<feature type="transmembrane region" description="Helical" evidence="2">
    <location>
        <begin position="220"/>
        <end position="241"/>
    </location>
</feature>
<feature type="compositionally biased region" description="Polar residues" evidence="1">
    <location>
        <begin position="1"/>
        <end position="19"/>
    </location>
</feature>
<protein>
    <submittedName>
        <fullName evidence="3">PepSY domain-containing protein</fullName>
    </submittedName>
</protein>
<evidence type="ECO:0000256" key="1">
    <source>
        <dbReference type="SAM" id="MobiDB-lite"/>
    </source>
</evidence>
<feature type="transmembrane region" description="Helical" evidence="2">
    <location>
        <begin position="467"/>
        <end position="486"/>
    </location>
</feature>
<sequence length="506" mass="54096">MTGLSSPLPENSGTATQPPTRRPVPDRRQPWFSSLLRRLHFYAGILVGPFILIAALSGAVYAISPQIERVVYADELTASTEGPALPLSDQVESANAYIGEGQTIATVRPAPEPGMTTRVMYEDPTLDSSDYRTIFVDPTTAEVKGDLPVYAASSTLPVRTWISRLHTDLHLGDVGRYYSELAASWMGIIAAAGLCLWIVRARKAKKISSMLKPSRKHKGLRRTLSWHASTGVWIAVGMLFLSATGITWSQLGGGNVGALREALNWTTPSVSTELSEDTGTEADAGGAHAGHGAASGGTEAAPAGTPSPADFDMISSMAENAGFTTSYIEIVPPADADTAWLVERYQHNYPDNTGTVSVAYDMATMAETDRVEFSDYGVAAMLTSVAIDLHMGTLFGLPNQIVLFVLALGIASMVVWGYTMWWQRRPKHDTSRRFGIAPARGALKQAPWWGVALVVLAAVGIGLFLPLVGLSLVAFLVLDVILGLLARRKARAQAGAGKEMAPASRS</sequence>
<feature type="transmembrane region" description="Helical" evidence="2">
    <location>
        <begin position="401"/>
        <end position="421"/>
    </location>
</feature>